<dbReference type="InterPro" id="IPR022924">
    <property type="entry name" value="Cardiolipin_synthase"/>
</dbReference>
<organism evidence="14 15">
    <name type="scientific">Vagococcus penaei</name>
    <dbReference type="NCBI Taxonomy" id="633807"/>
    <lineage>
        <taxon>Bacteria</taxon>
        <taxon>Bacillati</taxon>
        <taxon>Bacillota</taxon>
        <taxon>Bacilli</taxon>
        <taxon>Lactobacillales</taxon>
        <taxon>Enterococcaceae</taxon>
        <taxon>Vagococcus</taxon>
    </lineage>
</organism>
<evidence type="ECO:0000256" key="7">
    <source>
        <dbReference type="ARBA" id="ARBA00022989"/>
    </source>
</evidence>
<comment type="similarity">
    <text evidence="12">Belongs to the phospholipase D family. Cardiolipin synthase subfamily.</text>
</comment>
<feature type="transmembrane region" description="Helical" evidence="12">
    <location>
        <begin position="29"/>
        <end position="51"/>
    </location>
</feature>
<dbReference type="STRING" id="633807.BW732_02050"/>
<dbReference type="Gene3D" id="3.30.870.10">
    <property type="entry name" value="Endonuclease Chain A"/>
    <property type="match status" value="2"/>
</dbReference>
<dbReference type="KEGG" id="vpi:BW732_02050"/>
<evidence type="ECO:0000256" key="5">
    <source>
        <dbReference type="ARBA" id="ARBA00022692"/>
    </source>
</evidence>
<feature type="active site" evidence="12">
    <location>
        <position position="216"/>
    </location>
</feature>
<dbReference type="CDD" id="cd09110">
    <property type="entry name" value="PLDc_CLS_1"/>
    <property type="match status" value="1"/>
</dbReference>
<dbReference type="CDD" id="cd09112">
    <property type="entry name" value="PLDc_CLS_2"/>
    <property type="match status" value="1"/>
</dbReference>
<feature type="active site" evidence="12">
    <location>
        <position position="398"/>
    </location>
</feature>
<keyword evidence="6" id="KW-0677">Repeat</keyword>
<keyword evidence="11 12" id="KW-1208">Phospholipid metabolism</keyword>
<evidence type="ECO:0000256" key="12">
    <source>
        <dbReference type="HAMAP-Rule" id="MF_01916"/>
    </source>
</evidence>
<keyword evidence="15" id="KW-1185">Reference proteome</keyword>
<keyword evidence="3 12" id="KW-0444">Lipid biosynthesis</keyword>
<name>A0A1Q2D442_9ENTE</name>
<proteinExistence type="inferred from homology"/>
<dbReference type="Pfam" id="PF13091">
    <property type="entry name" value="PLDc_2"/>
    <property type="match status" value="2"/>
</dbReference>
<evidence type="ECO:0000256" key="6">
    <source>
        <dbReference type="ARBA" id="ARBA00022737"/>
    </source>
</evidence>
<evidence type="ECO:0000256" key="8">
    <source>
        <dbReference type="ARBA" id="ARBA00023098"/>
    </source>
</evidence>
<reference evidence="14 15" key="1">
    <citation type="journal article" date="2010" name="Int. J. Syst. Evol. Microbiol.">
        <title>Vagococcus penaei sp. nov., isolated from spoilage microbiota of cooked shrimp (Penaeus vannamei).</title>
        <authorList>
            <person name="Jaffres E."/>
            <person name="Prevost H."/>
            <person name="Rossero A."/>
            <person name="Joffraud J.J."/>
            <person name="Dousset X."/>
        </authorList>
    </citation>
    <scope>NUCLEOTIDE SEQUENCE [LARGE SCALE GENOMIC DNA]</scope>
    <source>
        <strain evidence="14 15">CD276</strain>
    </source>
</reference>
<comment type="subcellular location">
    <subcellularLocation>
        <location evidence="1 12">Cell membrane</location>
        <topology evidence="1 12">Multi-pass membrane protein</topology>
    </subcellularLocation>
</comment>
<evidence type="ECO:0000313" key="14">
    <source>
        <dbReference type="EMBL" id="AQP53129.1"/>
    </source>
</evidence>
<evidence type="ECO:0000256" key="10">
    <source>
        <dbReference type="ARBA" id="ARBA00023209"/>
    </source>
</evidence>
<dbReference type="Proteomes" id="UP000188246">
    <property type="component" value="Chromosome"/>
</dbReference>
<feature type="active site" evidence="12">
    <location>
        <position position="223"/>
    </location>
</feature>
<evidence type="ECO:0000256" key="13">
    <source>
        <dbReference type="NCBIfam" id="TIGR04265"/>
    </source>
</evidence>
<evidence type="ECO:0000313" key="15">
    <source>
        <dbReference type="Proteomes" id="UP000188246"/>
    </source>
</evidence>
<feature type="transmembrane region" description="Helical" evidence="12">
    <location>
        <begin position="6"/>
        <end position="22"/>
    </location>
</feature>
<evidence type="ECO:0000256" key="2">
    <source>
        <dbReference type="ARBA" id="ARBA00022475"/>
    </source>
</evidence>
<dbReference type="GO" id="GO:0005886">
    <property type="term" value="C:plasma membrane"/>
    <property type="evidence" value="ECO:0007669"/>
    <property type="project" value="UniProtKB-SubCell"/>
</dbReference>
<dbReference type="InterPro" id="IPR030874">
    <property type="entry name" value="Cardiolipin_synth_Firmi"/>
</dbReference>
<keyword evidence="9 12" id="KW-0472">Membrane</keyword>
<dbReference type="PANTHER" id="PTHR21248">
    <property type="entry name" value="CARDIOLIPIN SYNTHASE"/>
    <property type="match status" value="1"/>
</dbReference>
<dbReference type="InterPro" id="IPR025202">
    <property type="entry name" value="PLD-like_dom"/>
</dbReference>
<keyword evidence="10 12" id="KW-0594">Phospholipid biosynthesis</keyword>
<evidence type="ECO:0000256" key="4">
    <source>
        <dbReference type="ARBA" id="ARBA00022679"/>
    </source>
</evidence>
<accession>A0A1Q2D442</accession>
<evidence type="ECO:0000256" key="3">
    <source>
        <dbReference type="ARBA" id="ARBA00022516"/>
    </source>
</evidence>
<dbReference type="SUPFAM" id="SSF56024">
    <property type="entry name" value="Phospholipase D/nuclease"/>
    <property type="match status" value="2"/>
</dbReference>
<dbReference type="NCBIfam" id="TIGR04265">
    <property type="entry name" value="bac_cardiolipin"/>
    <property type="match status" value="1"/>
</dbReference>
<dbReference type="OrthoDB" id="9762009at2"/>
<dbReference type="SMART" id="SM00155">
    <property type="entry name" value="PLDc"/>
    <property type="match status" value="2"/>
</dbReference>
<comment type="catalytic activity">
    <reaction evidence="12">
        <text>2 a 1,2-diacyl-sn-glycero-3-phospho-(1'-sn-glycerol) = a cardiolipin + glycerol</text>
        <dbReference type="Rhea" id="RHEA:31451"/>
        <dbReference type="ChEBI" id="CHEBI:17754"/>
        <dbReference type="ChEBI" id="CHEBI:62237"/>
        <dbReference type="ChEBI" id="CHEBI:64716"/>
    </reaction>
</comment>
<feature type="active site" evidence="12">
    <location>
        <position position="218"/>
    </location>
</feature>
<comment type="function">
    <text evidence="12">Catalyzes the reversible phosphatidyl group transfer from one phosphatidylglycerol molecule to another to form cardiolipin (CL) (diphosphatidylglycerol) and glycerol.</text>
</comment>
<keyword evidence="2 12" id="KW-1003">Cell membrane</keyword>
<feature type="active site" evidence="12">
    <location>
        <position position="405"/>
    </location>
</feature>
<sequence length="480" mass="55532">MGTLVFTIYLLNFIFAFYLVFYREKDTSVTWAWLLCFIMVPVVGFLLYIFFGYGLKGEVFEDVRNQLNQEFKALDLPENRQHDLYNNRASAHDNQLLVNFLDDLTDFPLTHYNSFDLYTDGKKKFDALKADLEAATETIHIEYYAFVTDELGMSIVDILTRKAREGVAVKLLYDALGSKGTDVKKLKPLRDAGGEVTIFITSQRSLKYFRANYHDHHKLVIIDSKIGYIGGFNVSDQYAGTTRKFGYWRDTHVRLYGPIVSLMQLKFLTNWNVSVPKERRVQLTRNLLFVDQSLELSEGVDMQLISSSPDSNRQEIKLTFIKMIFAAKKRIWIQTPYLIPDDSVIDALRIAQKSGIDIKIMIPNKPDHPFIFRVTQFYAEVLIKENVDIFSYQGGFLHSKVMIIDDDISIVGSANQDIRSYKLNFEASIVSFSKELNHELSQAFDKDLLISDQWTQQTFDQMSVWLKFKQKVSRLVSPIM</sequence>
<dbReference type="PANTHER" id="PTHR21248:SF22">
    <property type="entry name" value="PHOSPHOLIPASE D"/>
    <property type="match status" value="1"/>
</dbReference>
<gene>
    <name evidence="14" type="ORF">BW732_02050</name>
</gene>
<keyword evidence="7 12" id="KW-1133">Transmembrane helix</keyword>
<keyword evidence="8 12" id="KW-0443">Lipid metabolism</keyword>
<dbReference type="InterPro" id="IPR027379">
    <property type="entry name" value="CLS_N"/>
</dbReference>
<dbReference type="InterPro" id="IPR001736">
    <property type="entry name" value="PLipase_D/transphosphatidylase"/>
</dbReference>
<dbReference type="GO" id="GO:0032049">
    <property type="term" value="P:cardiolipin biosynthetic process"/>
    <property type="evidence" value="ECO:0007669"/>
    <property type="project" value="UniProtKB-UniRule"/>
</dbReference>
<protein>
    <recommendedName>
        <fullName evidence="12 13">Cardiolipin synthase</fullName>
        <shortName evidence="12">CL synthase</shortName>
        <ecNumber evidence="12 13">2.7.8.-</ecNumber>
    </recommendedName>
</protein>
<keyword evidence="4 12" id="KW-0808">Transferase</keyword>
<evidence type="ECO:0000256" key="9">
    <source>
        <dbReference type="ARBA" id="ARBA00023136"/>
    </source>
</evidence>
<feature type="active site" evidence="12">
    <location>
        <position position="400"/>
    </location>
</feature>
<dbReference type="EC" id="2.7.8.-" evidence="12 13"/>
<dbReference type="HAMAP" id="MF_01916">
    <property type="entry name" value="Cardiolipin_synth_Cls"/>
    <property type="match status" value="1"/>
</dbReference>
<keyword evidence="5 12" id="KW-0812">Transmembrane</keyword>
<dbReference type="PROSITE" id="PS50035">
    <property type="entry name" value="PLD"/>
    <property type="match status" value="2"/>
</dbReference>
<dbReference type="EMBL" id="CP019609">
    <property type="protein sequence ID" value="AQP53129.1"/>
    <property type="molecule type" value="Genomic_DNA"/>
</dbReference>
<dbReference type="Pfam" id="PF13396">
    <property type="entry name" value="PLDc_N"/>
    <property type="match status" value="1"/>
</dbReference>
<dbReference type="GO" id="GO:0008808">
    <property type="term" value="F:cardiolipin synthase activity"/>
    <property type="evidence" value="ECO:0007669"/>
    <property type="project" value="UniProtKB-UniRule"/>
</dbReference>
<dbReference type="RefSeq" id="WP_077275227.1">
    <property type="nucleotide sequence ID" value="NZ_CP019609.1"/>
</dbReference>
<dbReference type="AlphaFoldDB" id="A0A1Q2D442"/>
<evidence type="ECO:0000256" key="1">
    <source>
        <dbReference type="ARBA" id="ARBA00004651"/>
    </source>
</evidence>
<evidence type="ECO:0000256" key="11">
    <source>
        <dbReference type="ARBA" id="ARBA00023264"/>
    </source>
</evidence>